<accession>A0A7W6HDI6</accession>
<keyword evidence="1" id="KW-1133">Transmembrane helix</keyword>
<evidence type="ECO:0000313" key="3">
    <source>
        <dbReference type="EMBL" id="MBB4003216.1"/>
    </source>
</evidence>
<evidence type="ECO:0000313" key="4">
    <source>
        <dbReference type="Proteomes" id="UP000588647"/>
    </source>
</evidence>
<dbReference type="AlphaFoldDB" id="A0A7W6HDI6"/>
<feature type="transmembrane region" description="Helical" evidence="1">
    <location>
        <begin position="31"/>
        <end position="49"/>
    </location>
</feature>
<keyword evidence="4" id="KW-1185">Reference proteome</keyword>
<dbReference type="Proteomes" id="UP000588647">
    <property type="component" value="Unassembled WGS sequence"/>
</dbReference>
<dbReference type="Gene3D" id="3.40.1580.10">
    <property type="entry name" value="SMI1/KNR4-like"/>
    <property type="match status" value="1"/>
</dbReference>
<comment type="caution">
    <text evidence="3">The sequence shown here is derived from an EMBL/GenBank/DDBJ whole genome shotgun (WGS) entry which is preliminary data.</text>
</comment>
<dbReference type="Pfam" id="PF09346">
    <property type="entry name" value="SMI1_KNR4"/>
    <property type="match status" value="1"/>
</dbReference>
<feature type="transmembrane region" description="Helical" evidence="1">
    <location>
        <begin position="7"/>
        <end position="25"/>
    </location>
</feature>
<evidence type="ECO:0000256" key="1">
    <source>
        <dbReference type="SAM" id="Phobius"/>
    </source>
</evidence>
<protein>
    <recommendedName>
        <fullName evidence="2">Knr4/Smi1-like domain-containing protein</fullName>
    </recommendedName>
</protein>
<keyword evidence="1" id="KW-0812">Transmembrane</keyword>
<feature type="domain" description="Knr4/Smi1-like" evidence="2">
    <location>
        <begin position="395"/>
        <end position="465"/>
    </location>
</feature>
<proteinExistence type="predicted"/>
<name>A0A7W6HDI6_9HYPH</name>
<evidence type="ECO:0000259" key="2">
    <source>
        <dbReference type="SMART" id="SM00860"/>
    </source>
</evidence>
<dbReference type="InterPro" id="IPR018958">
    <property type="entry name" value="Knr4/Smi1-like_dom"/>
</dbReference>
<dbReference type="InterPro" id="IPR037883">
    <property type="entry name" value="Knr4/Smi1-like_sf"/>
</dbReference>
<keyword evidence="1" id="KW-0472">Membrane</keyword>
<dbReference type="EMBL" id="JACIEM010000003">
    <property type="protein sequence ID" value="MBB4003216.1"/>
    <property type="molecule type" value="Genomic_DNA"/>
</dbReference>
<dbReference type="SMART" id="SM00860">
    <property type="entry name" value="SMI1_KNR4"/>
    <property type="match status" value="2"/>
</dbReference>
<reference evidence="3 4" key="1">
    <citation type="submission" date="2020-08" db="EMBL/GenBank/DDBJ databases">
        <title>Genomic Encyclopedia of Type Strains, Phase IV (KMG-IV): sequencing the most valuable type-strain genomes for metagenomic binning, comparative biology and taxonomic classification.</title>
        <authorList>
            <person name="Goeker M."/>
        </authorList>
    </citation>
    <scope>NUCLEOTIDE SEQUENCE [LARGE SCALE GENOMIC DNA]</scope>
    <source>
        <strain evidence="3 4">DSM 103570</strain>
    </source>
</reference>
<gene>
    <name evidence="3" type="ORF">GGR03_002297</name>
</gene>
<feature type="domain" description="Knr4/Smi1-like" evidence="2">
    <location>
        <begin position="198"/>
        <end position="337"/>
    </location>
</feature>
<sequence>MDERTRVLRIGTALLVLASLLASGLLSRSPWLIVVAAPILTVLYALGRWRSWRHALIAGGVRAITLSALVAFPIQAAVAAVLYLIGLGLSRFVFGSREIVPLTGTDILVTLAITVPCLLLSVEISRREDGPRSSLATLREGVARAAESFAGDDEYAPRVDPTPVTKANFFLSPGHWRLDALDEAMEGRGRLFEKPPRGATAAEIEETETRFGVHLPEELRQLYRISNGGYVGEMYVPAKPRPWPHNDWRGAFSIDYSSLAPLEKLRTVEEHYNDWTDDPDEIPADASRLIVLQARYGDMTLLDYDAGPEPRVLLVDFDGNGNLKDVAFDDFDSFFEQLRRPVPEKAGSFVRLDFRTAPLSSLPPDARPAVFWNGEAHRYANVAARTEGAAKPKARADDALIAETEARIGLPLPDTLKAILCARNGGGVAFGFLDWPLVDGNDEGHGMDGEVHLFQALAPAEYIATLGQLSDRVRFPAGETPWRDRVDDADRLVVLHASREASIILDYRAPGDPIVTRVRNLSEFALDDARSYDTFDGLIGALRKFKPSGPGNEDPSRDRR</sequence>
<organism evidence="3 4">
    <name type="scientific">Aurantimonas endophytica</name>
    <dbReference type="NCBI Taxonomy" id="1522175"/>
    <lineage>
        <taxon>Bacteria</taxon>
        <taxon>Pseudomonadati</taxon>
        <taxon>Pseudomonadota</taxon>
        <taxon>Alphaproteobacteria</taxon>
        <taxon>Hyphomicrobiales</taxon>
        <taxon>Aurantimonadaceae</taxon>
        <taxon>Aurantimonas</taxon>
    </lineage>
</organism>
<feature type="transmembrane region" description="Helical" evidence="1">
    <location>
        <begin position="61"/>
        <end position="87"/>
    </location>
</feature>
<dbReference type="RefSeq" id="WP_183208094.1">
    <property type="nucleotide sequence ID" value="NZ_JAAAMM010000003.1"/>
</dbReference>
<dbReference type="SUPFAM" id="SSF160631">
    <property type="entry name" value="SMI1/KNR4-like"/>
    <property type="match status" value="1"/>
</dbReference>